<evidence type="ECO:0000313" key="3">
    <source>
        <dbReference type="Proteomes" id="UP000789759"/>
    </source>
</evidence>
<keyword evidence="1" id="KW-1133">Transmembrane helix</keyword>
<feature type="transmembrane region" description="Helical" evidence="1">
    <location>
        <begin position="232"/>
        <end position="256"/>
    </location>
</feature>
<feature type="transmembrane region" description="Helical" evidence="1">
    <location>
        <begin position="96"/>
        <end position="113"/>
    </location>
</feature>
<accession>A0A9N9DPL2</accession>
<dbReference type="EMBL" id="CAJVQA010006773">
    <property type="protein sequence ID" value="CAG8646139.1"/>
    <property type="molecule type" value="Genomic_DNA"/>
</dbReference>
<keyword evidence="3" id="KW-1185">Reference proteome</keyword>
<proteinExistence type="predicted"/>
<keyword evidence="1" id="KW-0472">Membrane</keyword>
<evidence type="ECO:0000313" key="2">
    <source>
        <dbReference type="EMBL" id="CAG8646139.1"/>
    </source>
</evidence>
<feature type="transmembrane region" description="Helical" evidence="1">
    <location>
        <begin position="72"/>
        <end position="90"/>
    </location>
</feature>
<keyword evidence="1" id="KW-0812">Transmembrane</keyword>
<protein>
    <submittedName>
        <fullName evidence="2">16684_t:CDS:1</fullName>
    </submittedName>
</protein>
<reference evidence="2" key="1">
    <citation type="submission" date="2021-06" db="EMBL/GenBank/DDBJ databases">
        <authorList>
            <person name="Kallberg Y."/>
            <person name="Tangrot J."/>
            <person name="Rosling A."/>
        </authorList>
    </citation>
    <scope>NUCLEOTIDE SEQUENCE</scope>
    <source>
        <strain evidence="2">FL966</strain>
    </source>
</reference>
<feature type="transmembrane region" description="Helical" evidence="1">
    <location>
        <begin position="39"/>
        <end position="60"/>
    </location>
</feature>
<dbReference type="AlphaFoldDB" id="A0A9N9DPL2"/>
<name>A0A9N9DPL2_9GLOM</name>
<sequence>MPEFGKDNVTGIEKSDIKYDAPQWGWQEVMCSYKPMSPLQILGIWATTVMLIVSFIRLWLRKGSKKSVIWKYIIHSFIITIDIVLVFVDIGKRQKLDFYLVMAMLPLIFVIHGGNSAGGLIQSCTGCQCCQCMRPCYVQCMTHPCPLPACAWFGWNVLLCIENTPSLFLFAQMCIDEEKGDPAKYLDKYSPDRSHLVTFIGGWWFIISSAVAIANTVMYVNCGNTELGQAPIFSHLISFWFGALWDFFDLLIHCLLS</sequence>
<dbReference type="OrthoDB" id="2470087at2759"/>
<feature type="transmembrane region" description="Helical" evidence="1">
    <location>
        <begin position="196"/>
        <end position="220"/>
    </location>
</feature>
<organism evidence="2 3">
    <name type="scientific">Cetraspora pellucida</name>
    <dbReference type="NCBI Taxonomy" id="1433469"/>
    <lineage>
        <taxon>Eukaryota</taxon>
        <taxon>Fungi</taxon>
        <taxon>Fungi incertae sedis</taxon>
        <taxon>Mucoromycota</taxon>
        <taxon>Glomeromycotina</taxon>
        <taxon>Glomeromycetes</taxon>
        <taxon>Diversisporales</taxon>
        <taxon>Gigasporaceae</taxon>
        <taxon>Cetraspora</taxon>
    </lineage>
</organism>
<gene>
    <name evidence="2" type="ORF">CPELLU_LOCUS9100</name>
</gene>
<evidence type="ECO:0000256" key="1">
    <source>
        <dbReference type="SAM" id="Phobius"/>
    </source>
</evidence>
<comment type="caution">
    <text evidence="2">The sequence shown here is derived from an EMBL/GenBank/DDBJ whole genome shotgun (WGS) entry which is preliminary data.</text>
</comment>
<dbReference type="Proteomes" id="UP000789759">
    <property type="component" value="Unassembled WGS sequence"/>
</dbReference>